<feature type="domain" description="SGS" evidence="3">
    <location>
        <begin position="297"/>
        <end position="397"/>
    </location>
</feature>
<feature type="compositionally biased region" description="Polar residues" evidence="2">
    <location>
        <begin position="272"/>
        <end position="282"/>
    </location>
</feature>
<dbReference type="PANTHER" id="PTHR45862">
    <property type="entry name" value="PROTEIN SGT1 HOMOLOG"/>
    <property type="match status" value="1"/>
</dbReference>
<proteinExistence type="inferred from homology"/>
<evidence type="ECO:0000259" key="3">
    <source>
        <dbReference type="PROSITE" id="PS51048"/>
    </source>
</evidence>
<dbReference type="PROSITE" id="PS51048">
    <property type="entry name" value="SGS"/>
    <property type="match status" value="1"/>
</dbReference>
<evidence type="ECO:0000313" key="6">
    <source>
        <dbReference type="Proteomes" id="UP000800200"/>
    </source>
</evidence>
<evidence type="ECO:0000256" key="2">
    <source>
        <dbReference type="SAM" id="MobiDB-lite"/>
    </source>
</evidence>
<dbReference type="InterPro" id="IPR011990">
    <property type="entry name" value="TPR-like_helical_dom_sf"/>
</dbReference>
<name>A0A6A6DK45_9PEZI</name>
<dbReference type="OrthoDB" id="1898560at2759"/>
<dbReference type="SUPFAM" id="SSF49764">
    <property type="entry name" value="HSP20-like chaperones"/>
    <property type="match status" value="1"/>
</dbReference>
<dbReference type="GO" id="GO:0051087">
    <property type="term" value="F:protein-folding chaperone binding"/>
    <property type="evidence" value="ECO:0007669"/>
    <property type="project" value="InterPro"/>
</dbReference>
<evidence type="ECO:0000313" key="5">
    <source>
        <dbReference type="EMBL" id="KAF2179884.1"/>
    </source>
</evidence>
<dbReference type="Gene3D" id="1.25.40.10">
    <property type="entry name" value="Tetratricopeptide repeat domain"/>
    <property type="match status" value="1"/>
</dbReference>
<dbReference type="CDD" id="cd06466">
    <property type="entry name" value="p23_CS_SGT1_like"/>
    <property type="match status" value="1"/>
</dbReference>
<dbReference type="Pfam" id="PF04969">
    <property type="entry name" value="CS"/>
    <property type="match status" value="1"/>
</dbReference>
<feature type="compositionally biased region" description="Polar residues" evidence="2">
    <location>
        <begin position="364"/>
        <end position="381"/>
    </location>
</feature>
<dbReference type="SUPFAM" id="SSF48452">
    <property type="entry name" value="TPR-like"/>
    <property type="match status" value="1"/>
</dbReference>
<keyword evidence="6" id="KW-1185">Reference proteome</keyword>
<dbReference type="PROSITE" id="PS51203">
    <property type="entry name" value="CS"/>
    <property type="match status" value="1"/>
</dbReference>
<sequence>MDQAARGAAALKDSNFEEAIKQYTAAIATNPNAVDYYIKRSTAYQRTSKYPEALADAEIAVVLAHKRAKRELIKESQLRRAIALFFLERYADAEFILGIVKKLDEKEKTLGIWTMKIAGKLKGLEEGDERKKVTAKEVPDVEIPSASNSTATKSEYSTAAPAAAIAPTPVVPTPANKIKHDWYQNNENVYFTLLAKGVPKDKATVEIEKDSLSISFPIQGISNFDYSLDPFYAPVDPSKSTFNITATKIEVTLKKATPGVKWHTLEGDRATETSSSENTPSIPSHILTPKTNEQPPTYPTSSRSGAKDWDKVAKDLTSKKKTDGEDGDDNWDLDDVEGDETTKFFKQLYKGADPDQQRAMMKSYQESGGTVLSTDWSNVGSRTVVPEPPDGMEAKKY</sequence>
<dbReference type="InterPro" id="IPR007699">
    <property type="entry name" value="SGS_dom"/>
</dbReference>
<organism evidence="5 6">
    <name type="scientific">Zopfia rhizophila CBS 207.26</name>
    <dbReference type="NCBI Taxonomy" id="1314779"/>
    <lineage>
        <taxon>Eukaryota</taxon>
        <taxon>Fungi</taxon>
        <taxon>Dikarya</taxon>
        <taxon>Ascomycota</taxon>
        <taxon>Pezizomycotina</taxon>
        <taxon>Dothideomycetes</taxon>
        <taxon>Dothideomycetes incertae sedis</taxon>
        <taxon>Zopfiaceae</taxon>
        <taxon>Zopfia</taxon>
    </lineage>
</organism>
<dbReference type="Gene3D" id="2.60.40.790">
    <property type="match status" value="1"/>
</dbReference>
<evidence type="ECO:0000256" key="1">
    <source>
        <dbReference type="ARBA" id="ARBA00008509"/>
    </source>
</evidence>
<evidence type="ECO:0000259" key="4">
    <source>
        <dbReference type="PROSITE" id="PS51203"/>
    </source>
</evidence>
<dbReference type="InterPro" id="IPR008978">
    <property type="entry name" value="HSP20-like_chaperone"/>
</dbReference>
<dbReference type="Proteomes" id="UP000800200">
    <property type="component" value="Unassembled WGS sequence"/>
</dbReference>
<feature type="region of interest" description="Disordered" evidence="2">
    <location>
        <begin position="263"/>
        <end position="310"/>
    </location>
</feature>
<feature type="compositionally biased region" description="Polar residues" evidence="2">
    <location>
        <begin position="289"/>
        <end position="304"/>
    </location>
</feature>
<protein>
    <submittedName>
        <fullName evidence="5">SGS-domain-containing protein</fullName>
    </submittedName>
</protein>
<accession>A0A6A6DK45</accession>
<dbReference type="InterPro" id="IPR007052">
    <property type="entry name" value="CS_dom"/>
</dbReference>
<dbReference type="AlphaFoldDB" id="A0A6A6DK45"/>
<feature type="domain" description="CS" evidence="4">
    <location>
        <begin position="175"/>
        <end position="266"/>
    </location>
</feature>
<gene>
    <name evidence="5" type="ORF">K469DRAFT_693764</name>
</gene>
<reference evidence="5" key="1">
    <citation type="journal article" date="2020" name="Stud. Mycol.">
        <title>101 Dothideomycetes genomes: a test case for predicting lifestyles and emergence of pathogens.</title>
        <authorList>
            <person name="Haridas S."/>
            <person name="Albert R."/>
            <person name="Binder M."/>
            <person name="Bloem J."/>
            <person name="Labutti K."/>
            <person name="Salamov A."/>
            <person name="Andreopoulos B."/>
            <person name="Baker S."/>
            <person name="Barry K."/>
            <person name="Bills G."/>
            <person name="Bluhm B."/>
            <person name="Cannon C."/>
            <person name="Castanera R."/>
            <person name="Culley D."/>
            <person name="Daum C."/>
            <person name="Ezra D."/>
            <person name="Gonzalez J."/>
            <person name="Henrissat B."/>
            <person name="Kuo A."/>
            <person name="Liang C."/>
            <person name="Lipzen A."/>
            <person name="Lutzoni F."/>
            <person name="Magnuson J."/>
            <person name="Mondo S."/>
            <person name="Nolan M."/>
            <person name="Ohm R."/>
            <person name="Pangilinan J."/>
            <person name="Park H.-J."/>
            <person name="Ramirez L."/>
            <person name="Alfaro M."/>
            <person name="Sun H."/>
            <person name="Tritt A."/>
            <person name="Yoshinaga Y."/>
            <person name="Zwiers L.-H."/>
            <person name="Turgeon B."/>
            <person name="Goodwin S."/>
            <person name="Spatafora J."/>
            <person name="Crous P."/>
            <person name="Grigoriev I."/>
        </authorList>
    </citation>
    <scope>NUCLEOTIDE SEQUENCE</scope>
    <source>
        <strain evidence="5">CBS 207.26</strain>
    </source>
</reference>
<dbReference type="InterPro" id="IPR044563">
    <property type="entry name" value="Sgt1-like"/>
</dbReference>
<comment type="similarity">
    <text evidence="1">Belongs to the SGT1 family.</text>
</comment>
<feature type="region of interest" description="Disordered" evidence="2">
    <location>
        <begin position="356"/>
        <end position="397"/>
    </location>
</feature>
<dbReference type="EMBL" id="ML994662">
    <property type="protein sequence ID" value="KAF2179884.1"/>
    <property type="molecule type" value="Genomic_DNA"/>
</dbReference>
<dbReference type="Pfam" id="PF05002">
    <property type="entry name" value="SGS"/>
    <property type="match status" value="1"/>
</dbReference>